<dbReference type="Proteomes" id="UP000218209">
    <property type="component" value="Unassembled WGS sequence"/>
</dbReference>
<keyword evidence="4" id="KW-1185">Reference proteome</keyword>
<organism evidence="3 4">
    <name type="scientific">Porphyra umbilicalis</name>
    <name type="common">Purple laver</name>
    <name type="synonym">Red alga</name>
    <dbReference type="NCBI Taxonomy" id="2786"/>
    <lineage>
        <taxon>Eukaryota</taxon>
        <taxon>Rhodophyta</taxon>
        <taxon>Bangiophyceae</taxon>
        <taxon>Bangiales</taxon>
        <taxon>Bangiaceae</taxon>
        <taxon>Porphyra</taxon>
    </lineage>
</organism>
<feature type="chain" id="PRO_5012710688" description="CHRD domain-containing protein" evidence="1">
    <location>
        <begin position="19"/>
        <end position="416"/>
    </location>
</feature>
<keyword evidence="1" id="KW-0732">Signal</keyword>
<protein>
    <recommendedName>
        <fullName evidence="2">CHRD domain-containing protein</fullName>
    </recommendedName>
</protein>
<evidence type="ECO:0000313" key="4">
    <source>
        <dbReference type="Proteomes" id="UP000218209"/>
    </source>
</evidence>
<reference evidence="3 4" key="1">
    <citation type="submission" date="2017-03" db="EMBL/GenBank/DDBJ databases">
        <title>WGS assembly of Porphyra umbilicalis.</title>
        <authorList>
            <person name="Brawley S.H."/>
            <person name="Blouin N.A."/>
            <person name="Ficko-Blean E."/>
            <person name="Wheeler G.L."/>
            <person name="Lohr M."/>
            <person name="Goodson H.V."/>
            <person name="Jenkins J.W."/>
            <person name="Blaby-Haas C.E."/>
            <person name="Helliwell K.E."/>
            <person name="Chan C."/>
            <person name="Marriage T."/>
            <person name="Bhattacharya D."/>
            <person name="Klein A.S."/>
            <person name="Badis Y."/>
            <person name="Brodie J."/>
            <person name="Cao Y."/>
            <person name="Collen J."/>
            <person name="Dittami S.M."/>
            <person name="Gachon C.M."/>
            <person name="Green B.R."/>
            <person name="Karpowicz S."/>
            <person name="Kim J.W."/>
            <person name="Kudahl U."/>
            <person name="Lin S."/>
            <person name="Michel G."/>
            <person name="Mittag M."/>
            <person name="Olson B.J."/>
            <person name="Pangilinan J."/>
            <person name="Peng Y."/>
            <person name="Qiu H."/>
            <person name="Shu S."/>
            <person name="Singer J.T."/>
            <person name="Smith A.G."/>
            <person name="Sprecher B.N."/>
            <person name="Wagner V."/>
            <person name="Wang W."/>
            <person name="Wang Z.-Y."/>
            <person name="Yan J."/>
            <person name="Yarish C."/>
            <person name="Zoeuner-Riek S."/>
            <person name="Zhuang Y."/>
            <person name="Zou Y."/>
            <person name="Lindquist E.A."/>
            <person name="Grimwood J."/>
            <person name="Barry K."/>
            <person name="Rokhsar D.S."/>
            <person name="Schmutz J."/>
            <person name="Stiller J.W."/>
            <person name="Grossman A.R."/>
            <person name="Prochnik S.E."/>
        </authorList>
    </citation>
    <scope>NUCLEOTIDE SEQUENCE [LARGE SCALE GENOMIC DNA]</scope>
    <source>
        <strain evidence="3">4086291</strain>
    </source>
</reference>
<evidence type="ECO:0000313" key="3">
    <source>
        <dbReference type="EMBL" id="OSX74319.1"/>
    </source>
</evidence>
<dbReference type="OrthoDB" id="515473at2759"/>
<dbReference type="InterPro" id="IPR010895">
    <property type="entry name" value="CHRD"/>
</dbReference>
<feature type="signal peptide" evidence="1">
    <location>
        <begin position="1"/>
        <end position="18"/>
    </location>
</feature>
<sequence>MRFFAAAALAALAAVAAAATPAAGAHANYFIGFMSGHQQVPPAASMGRGRVYGFLNGHTLSLKYSFFGLSTPINTSIGVHIHEGLAGANGPVIFPLDTKFSNGRRAGVGQAQLQLSSEQAAALEARGLYFNLHTNEFAAGELRAQLVPNVRGARLLSASLLTAATNPEVEDTGALGGVVLEIMPSGSLVVSGSFEMLSTPLAVDIAMGAHLHMGITGTNGDVIIPLVTTLAADMKSGKFLAANNTYTPDASFLQALRDREVYVNVHSTKFPSGEIRGQVLSAASSAAFYTNLVGAEEVPDPVMTNATGAVSIEFFTPNIVAVTGSFAGLSSALATEIAMGAHLHRGARGANGPVYQPLKATTSADGRSGRFLLANNQYNIANSSDVASLFAGNTYVNIHSANFMGGEIRGQVELTV</sequence>
<dbReference type="EMBL" id="KV918952">
    <property type="protein sequence ID" value="OSX74319.1"/>
    <property type="molecule type" value="Genomic_DNA"/>
</dbReference>
<gene>
    <name evidence="3" type="ORF">BU14_0294s0010</name>
</gene>
<name>A0A1X6P0C2_PORUM</name>
<dbReference type="PROSITE" id="PS50933">
    <property type="entry name" value="CHRD"/>
    <property type="match status" value="1"/>
</dbReference>
<dbReference type="Pfam" id="PF07452">
    <property type="entry name" value="CHRD"/>
    <property type="match status" value="3"/>
</dbReference>
<dbReference type="AlphaFoldDB" id="A0A1X6P0C2"/>
<feature type="domain" description="CHRD" evidence="2">
    <location>
        <begin position="153"/>
        <end position="284"/>
    </location>
</feature>
<dbReference type="SMART" id="SM00754">
    <property type="entry name" value="CHRD"/>
    <property type="match status" value="3"/>
</dbReference>
<evidence type="ECO:0000256" key="1">
    <source>
        <dbReference type="SAM" id="SignalP"/>
    </source>
</evidence>
<evidence type="ECO:0000259" key="2">
    <source>
        <dbReference type="PROSITE" id="PS50933"/>
    </source>
</evidence>
<accession>A0A1X6P0C2</accession>
<proteinExistence type="predicted"/>